<evidence type="ECO:0000313" key="1">
    <source>
        <dbReference type="EMBL" id="BCJ32101.1"/>
    </source>
</evidence>
<evidence type="ECO:0000313" key="2">
    <source>
        <dbReference type="Proteomes" id="UP000680750"/>
    </source>
</evidence>
<keyword evidence="2" id="KW-1185">Reference proteome</keyword>
<proteinExistence type="predicted"/>
<dbReference type="RefSeq" id="WP_030447100.1">
    <property type="nucleotide sequence ID" value="NZ_AP023354.1"/>
</dbReference>
<dbReference type="OrthoDB" id="3307062at2"/>
<dbReference type="InterPro" id="IPR036689">
    <property type="entry name" value="ESAT-6-like_sf"/>
</dbReference>
<dbReference type="AlphaFoldDB" id="A0A810LCZ8"/>
<accession>A0A810LCZ8</accession>
<reference evidence="1" key="1">
    <citation type="submission" date="2020-08" db="EMBL/GenBank/DDBJ databases">
        <title>Whole genome shotgun sequence of Actinocatenispora sera NBRC 101916.</title>
        <authorList>
            <person name="Komaki H."/>
            <person name="Tamura T."/>
        </authorList>
    </citation>
    <scope>NUCLEOTIDE SEQUENCE</scope>
    <source>
        <strain evidence="1">NBRC 101916</strain>
    </source>
</reference>
<dbReference type="KEGG" id="aser:Asera_62090"/>
<name>A0A810LCZ8_9ACTN</name>
<dbReference type="Proteomes" id="UP000680750">
    <property type="component" value="Chromosome"/>
</dbReference>
<dbReference type="SUPFAM" id="SSF140453">
    <property type="entry name" value="EsxAB dimer-like"/>
    <property type="match status" value="1"/>
</dbReference>
<protein>
    <submittedName>
        <fullName evidence="1">Uncharacterized protein</fullName>
    </submittedName>
</protein>
<organism evidence="1 2">
    <name type="scientific">Actinocatenispora sera</name>
    <dbReference type="NCBI Taxonomy" id="390989"/>
    <lineage>
        <taxon>Bacteria</taxon>
        <taxon>Bacillati</taxon>
        <taxon>Actinomycetota</taxon>
        <taxon>Actinomycetes</taxon>
        <taxon>Micromonosporales</taxon>
        <taxon>Micromonosporaceae</taxon>
        <taxon>Actinocatenispora</taxon>
    </lineage>
</organism>
<gene>
    <name evidence="1" type="ORF">Asera_62090</name>
</gene>
<sequence>MVTTVELSGVLAALRERYRSVLAAYRRAATGDPVALRAAGSGHATRADRLGHLAETVRETALADDWTGPAADAYRQAGGAWSGRLGDTATLLRAQRDVLYGAADALTDAAAGIDRLGAGFERDFAALIARCGAVPAGQCAAVLAAARSLGETYLSAAGSVTSALRSHLAGLTGRWTMPAGPRHDSGAVVHRTVSASAATYQ</sequence>
<dbReference type="EMBL" id="AP023354">
    <property type="protein sequence ID" value="BCJ32101.1"/>
    <property type="molecule type" value="Genomic_DNA"/>
</dbReference>